<dbReference type="InterPro" id="IPR015890">
    <property type="entry name" value="Chorismate_C"/>
</dbReference>
<dbReference type="InterPro" id="IPR006805">
    <property type="entry name" value="Anth_synth_I_N"/>
</dbReference>
<feature type="domain" description="Chorismate-utilising enzyme C-terminal" evidence="9">
    <location>
        <begin position="318"/>
        <end position="591"/>
    </location>
</feature>
<evidence type="ECO:0000256" key="7">
    <source>
        <dbReference type="ARBA" id="ARBA00023141"/>
    </source>
</evidence>
<dbReference type="Proteomes" id="UP000195402">
    <property type="component" value="Unassembled WGS sequence"/>
</dbReference>
<dbReference type="UniPathway" id="UPA00035">
    <property type="reaction ID" value="UER00040"/>
</dbReference>
<evidence type="ECO:0000256" key="2">
    <source>
        <dbReference type="ARBA" id="ARBA00009562"/>
    </source>
</evidence>
<evidence type="ECO:0000256" key="3">
    <source>
        <dbReference type="ARBA" id="ARBA00011653"/>
    </source>
</evidence>
<dbReference type="GO" id="GO:0004049">
    <property type="term" value="F:anthranilate synthase activity"/>
    <property type="evidence" value="ECO:0007669"/>
    <property type="project" value="UniProtKB-EC"/>
</dbReference>
<dbReference type="OMA" id="FVTIMEH"/>
<accession>A0A200PWT5</accession>
<proteinExistence type="inferred from homology"/>
<dbReference type="Pfam" id="PF04715">
    <property type="entry name" value="Anth_synt_I_N"/>
    <property type="match status" value="1"/>
</dbReference>
<evidence type="ECO:0000256" key="1">
    <source>
        <dbReference type="ARBA" id="ARBA00004873"/>
    </source>
</evidence>
<evidence type="ECO:0000259" key="9">
    <source>
        <dbReference type="Pfam" id="PF00425"/>
    </source>
</evidence>
<evidence type="ECO:0000259" key="10">
    <source>
        <dbReference type="Pfam" id="PF04715"/>
    </source>
</evidence>
<dbReference type="FunCoup" id="A0A200PWT5">
    <property type="interactions" value="969"/>
</dbReference>
<dbReference type="FunFam" id="3.60.120.10:FF:000003">
    <property type="entry name" value="Anthranilate synthase component 1"/>
    <property type="match status" value="1"/>
</dbReference>
<evidence type="ECO:0000256" key="6">
    <source>
        <dbReference type="ARBA" id="ARBA00022822"/>
    </source>
</evidence>
<dbReference type="InterPro" id="IPR019999">
    <property type="entry name" value="Anth_synth_I-like"/>
</dbReference>
<evidence type="ECO:0000313" key="12">
    <source>
        <dbReference type="Proteomes" id="UP000195402"/>
    </source>
</evidence>
<dbReference type="PRINTS" id="PR00095">
    <property type="entry name" value="ANTSNTHASEI"/>
</dbReference>
<reference evidence="11 12" key="1">
    <citation type="journal article" date="2017" name="Mol. Plant">
        <title>The Genome of Medicinal Plant Macleaya cordata Provides New Insights into Benzylisoquinoline Alkaloids Metabolism.</title>
        <authorList>
            <person name="Liu X."/>
            <person name="Liu Y."/>
            <person name="Huang P."/>
            <person name="Ma Y."/>
            <person name="Qing Z."/>
            <person name="Tang Q."/>
            <person name="Cao H."/>
            <person name="Cheng P."/>
            <person name="Zheng Y."/>
            <person name="Yuan Z."/>
            <person name="Zhou Y."/>
            <person name="Liu J."/>
            <person name="Tang Z."/>
            <person name="Zhuo Y."/>
            <person name="Zhang Y."/>
            <person name="Yu L."/>
            <person name="Huang J."/>
            <person name="Yang P."/>
            <person name="Peng Q."/>
            <person name="Zhang J."/>
            <person name="Jiang W."/>
            <person name="Zhang Z."/>
            <person name="Lin K."/>
            <person name="Ro D.K."/>
            <person name="Chen X."/>
            <person name="Xiong X."/>
            <person name="Shang Y."/>
            <person name="Huang S."/>
            <person name="Zeng J."/>
        </authorList>
    </citation>
    <scope>NUCLEOTIDE SEQUENCE [LARGE SCALE GENOMIC DNA]</scope>
    <source>
        <strain evidence="12">cv. BLH2017</strain>
        <tissue evidence="11">Root</tissue>
    </source>
</reference>
<dbReference type="InterPro" id="IPR005256">
    <property type="entry name" value="Anth_synth_I_PabB"/>
</dbReference>
<dbReference type="AlphaFoldDB" id="A0A200PWT5"/>
<evidence type="ECO:0000313" key="11">
    <source>
        <dbReference type="EMBL" id="OVA02662.1"/>
    </source>
</evidence>
<dbReference type="InterPro" id="IPR005801">
    <property type="entry name" value="ADC_synthase"/>
</dbReference>
<keyword evidence="8" id="KW-0456">Lyase</keyword>
<dbReference type="Gene3D" id="3.60.120.10">
    <property type="entry name" value="Anthranilate synthase"/>
    <property type="match status" value="1"/>
</dbReference>
<dbReference type="PANTHER" id="PTHR11236:SF9">
    <property type="entry name" value="ANTHRANILATE SYNTHASE COMPONENT 1"/>
    <property type="match status" value="1"/>
</dbReference>
<comment type="pathway">
    <text evidence="1">Amino-acid biosynthesis; L-tryptophan biosynthesis; L-tryptophan from chorismate: step 1/5.</text>
</comment>
<dbReference type="STRING" id="56857.A0A200PWT5"/>
<comment type="caution">
    <text evidence="11">The sequence shown here is derived from an EMBL/GenBank/DDBJ whole genome shotgun (WGS) entry which is preliminary data.</text>
</comment>
<evidence type="ECO:0000256" key="8">
    <source>
        <dbReference type="ARBA" id="ARBA00023239"/>
    </source>
</evidence>
<dbReference type="EC" id="4.1.3.27" evidence="4"/>
<dbReference type="InParanoid" id="A0A200PWT5"/>
<keyword evidence="7" id="KW-0057">Aromatic amino acid biosynthesis</keyword>
<dbReference type="PANTHER" id="PTHR11236">
    <property type="entry name" value="AMINOBENZOATE/ANTHRANILATE SYNTHASE"/>
    <property type="match status" value="1"/>
</dbReference>
<comment type="subunit">
    <text evidence="3">Heterotetramer consisting of two non-identical subunits: a beta subunit and a large alpha subunit.</text>
</comment>
<feature type="domain" description="Anthranilate synthase component I N-terminal" evidence="10">
    <location>
        <begin position="100"/>
        <end position="256"/>
    </location>
</feature>
<dbReference type="NCBIfam" id="TIGR00564">
    <property type="entry name" value="trpE_most"/>
    <property type="match status" value="1"/>
</dbReference>
<gene>
    <name evidence="11" type="ORF">BVC80_9093g1</name>
</gene>
<organism evidence="11 12">
    <name type="scientific">Macleaya cordata</name>
    <name type="common">Five-seeded plume-poppy</name>
    <name type="synonym">Bocconia cordata</name>
    <dbReference type="NCBI Taxonomy" id="56857"/>
    <lineage>
        <taxon>Eukaryota</taxon>
        <taxon>Viridiplantae</taxon>
        <taxon>Streptophyta</taxon>
        <taxon>Embryophyta</taxon>
        <taxon>Tracheophyta</taxon>
        <taxon>Spermatophyta</taxon>
        <taxon>Magnoliopsida</taxon>
        <taxon>Ranunculales</taxon>
        <taxon>Papaveraceae</taxon>
        <taxon>Papaveroideae</taxon>
        <taxon>Macleaya</taxon>
    </lineage>
</organism>
<protein>
    <recommendedName>
        <fullName evidence="4">anthranilate synthase</fullName>
        <ecNumber evidence="4">4.1.3.27</ecNumber>
    </recommendedName>
</protein>
<dbReference type="EMBL" id="MVGT01003948">
    <property type="protein sequence ID" value="OVA02662.1"/>
    <property type="molecule type" value="Genomic_DNA"/>
</dbReference>
<evidence type="ECO:0000256" key="5">
    <source>
        <dbReference type="ARBA" id="ARBA00022605"/>
    </source>
</evidence>
<dbReference type="SUPFAM" id="SSF56322">
    <property type="entry name" value="ADC synthase"/>
    <property type="match status" value="1"/>
</dbReference>
<comment type="similarity">
    <text evidence="2">Belongs to the anthranilate synthase component I family.</text>
</comment>
<keyword evidence="12" id="KW-1185">Reference proteome</keyword>
<keyword evidence="5" id="KW-0028">Amino-acid biosynthesis</keyword>
<dbReference type="Pfam" id="PF00425">
    <property type="entry name" value="Chorismate_bind"/>
    <property type="match status" value="1"/>
</dbReference>
<dbReference type="GO" id="GO:0000162">
    <property type="term" value="P:L-tryptophan biosynthetic process"/>
    <property type="evidence" value="ECO:0007669"/>
    <property type="project" value="UniProtKB-UniPathway"/>
</dbReference>
<keyword evidence="6" id="KW-0822">Tryptophan biosynthesis</keyword>
<name>A0A200PWT5_MACCD</name>
<dbReference type="OrthoDB" id="1865897at2759"/>
<sequence length="608" mass="67994">MECRTVSPRLVPSFRHLSPALMSVTKSVSYYTNAGIGRKSSSSHQMSFVSSNSYSSRPTTKCSAVSAPAPTLVDYDQVKFVEASKNGNLIPLYRCIFSDHLSPVQAYRCLVKEEDADDRDAPSFLFESVEQGIGETNVGRYSVVGAQPTMEIVAKENFVTIMEHDKGHKTEEVVENPMEIPKRLMEEWTPQLIDELPDAFCGGWVGYFSYDAVRYVEKKKLPFSSAPKDDRNLPDISLGLYDDVIVFDHIEKKVYVIHWVRLDRYSSVEKAYKDGMKKLEDLVSKVHNIDPPRLSAGSVNLSTPHFGSASALKSSMTPEEYKKAVVQAKEHIAAGDIFQIVLSQRFERHTFADPFEVYRALRVVNPSPYMGYLQARGCILVASSPEILTRVKKRKIISRPLAGTITRGKTEMEDQMLEKQLLDDEKECAEHIMLVDLGRNDVGKVSKSGSVKVEKLMNVERYSHVMHISSTVTGELLDELTCWDALRAELPLGTVTGAPKVKSMELIDQLEVTRRGPYSGGFGYVSYSGDMDIAIAKRTMVFPTAPHLDRTSNSCNNYINKRREWVAHFQAGSGIVADSDPDREQRECENKAAGLARAIELAESAFVK</sequence>
<evidence type="ECO:0000256" key="4">
    <source>
        <dbReference type="ARBA" id="ARBA00012266"/>
    </source>
</evidence>